<dbReference type="EMBL" id="OUUZ01000009">
    <property type="protein sequence ID" value="SPQ22397.1"/>
    <property type="molecule type" value="Genomic_DNA"/>
</dbReference>
<dbReference type="AlphaFoldDB" id="A0A3S4BK81"/>
<organism evidence="2 3">
    <name type="scientific">Thermothielavioides terrestris</name>
    <dbReference type="NCBI Taxonomy" id="2587410"/>
    <lineage>
        <taxon>Eukaryota</taxon>
        <taxon>Fungi</taxon>
        <taxon>Dikarya</taxon>
        <taxon>Ascomycota</taxon>
        <taxon>Pezizomycotina</taxon>
        <taxon>Sordariomycetes</taxon>
        <taxon>Sordariomycetidae</taxon>
        <taxon>Sordariales</taxon>
        <taxon>Chaetomiaceae</taxon>
        <taxon>Thermothielavioides</taxon>
    </lineage>
</organism>
<protein>
    <submittedName>
        <fullName evidence="2">3d866e39-03e9-48d2-9bfc-1dc0e5a2613e</fullName>
    </submittedName>
</protein>
<proteinExistence type="predicted"/>
<evidence type="ECO:0000313" key="2">
    <source>
        <dbReference type="EMBL" id="SPQ22397.1"/>
    </source>
</evidence>
<feature type="region of interest" description="Disordered" evidence="1">
    <location>
        <begin position="1"/>
        <end position="82"/>
    </location>
</feature>
<sequence>MAGDDLGPSAPYRSNVTVRSKAARPLKPSPREELDIRRDRGSSAKHEAKPELPGGTREHETVPSPSLDGGLGRRLKGFAAAG</sequence>
<accession>A0A3S4BK81</accession>
<evidence type="ECO:0000313" key="3">
    <source>
        <dbReference type="Proteomes" id="UP000289323"/>
    </source>
</evidence>
<reference evidence="2 3" key="1">
    <citation type="submission" date="2018-04" db="EMBL/GenBank/DDBJ databases">
        <authorList>
            <person name="Huttner S."/>
            <person name="Dainat J."/>
        </authorList>
    </citation>
    <scope>NUCLEOTIDE SEQUENCE [LARGE SCALE GENOMIC DNA]</scope>
</reference>
<name>A0A3S4BK81_9PEZI</name>
<gene>
    <name evidence="2" type="ORF">TT172_LOCUS4816</name>
</gene>
<evidence type="ECO:0000256" key="1">
    <source>
        <dbReference type="SAM" id="MobiDB-lite"/>
    </source>
</evidence>
<feature type="compositionally biased region" description="Basic and acidic residues" evidence="1">
    <location>
        <begin position="29"/>
        <end position="61"/>
    </location>
</feature>
<dbReference type="Proteomes" id="UP000289323">
    <property type="component" value="Unassembled WGS sequence"/>
</dbReference>